<evidence type="ECO:0000259" key="6">
    <source>
        <dbReference type="PROSITE" id="PS50110"/>
    </source>
</evidence>
<comment type="catalytic activity">
    <reaction evidence="1">
        <text>ATP + protein L-histidine = ADP + protein N-phospho-L-histidine.</text>
        <dbReference type="EC" id="2.7.13.3"/>
    </reaction>
</comment>
<dbReference type="Proteomes" id="UP001500604">
    <property type="component" value="Unassembled WGS sequence"/>
</dbReference>
<evidence type="ECO:0000256" key="1">
    <source>
        <dbReference type="ARBA" id="ARBA00000085"/>
    </source>
</evidence>
<evidence type="ECO:0000256" key="5">
    <source>
        <dbReference type="PROSITE-ProRule" id="PRU00169"/>
    </source>
</evidence>
<evidence type="ECO:0000313" key="7">
    <source>
        <dbReference type="EMBL" id="GAA4652208.1"/>
    </source>
</evidence>
<dbReference type="SUPFAM" id="SSF52172">
    <property type="entry name" value="CheY-like"/>
    <property type="match status" value="1"/>
</dbReference>
<comment type="caution">
    <text evidence="7">The sequence shown here is derived from an EMBL/GenBank/DDBJ whole genome shotgun (WGS) entry which is preliminary data.</text>
</comment>
<dbReference type="InterPro" id="IPR003594">
    <property type="entry name" value="HATPase_dom"/>
</dbReference>
<dbReference type="Pfam" id="PF00072">
    <property type="entry name" value="Response_reg"/>
    <property type="match status" value="1"/>
</dbReference>
<dbReference type="EC" id="2.7.13.3" evidence="2"/>
<dbReference type="PANTHER" id="PTHR45339:SF1">
    <property type="entry name" value="HYBRID SIGNAL TRANSDUCTION HISTIDINE KINASE J"/>
    <property type="match status" value="1"/>
</dbReference>
<sequence>MQADAATNRQYGGSGLGLTISKQLAELMGGEIGVISEPGRGSCFWFTANLATSLSDEKPIFQSVTKPIAALSDSGQRVLVAEDNNTNWMVVSEFLKQVGLVPIHARNGKEAVEIYCQQDHQNHPVAMVLMDCEMPGMDGFEATRRIRTYEREHGKQRIPVIALTAHISAAARQRCLDAGMDEHVGKPFNRERIMQLIREYLVINEAAAVDTVH</sequence>
<accession>A0ABP8V9I8</accession>
<name>A0ABP8V9I8_9GAMM</name>
<dbReference type="InterPro" id="IPR011006">
    <property type="entry name" value="CheY-like_superfamily"/>
</dbReference>
<dbReference type="Gene3D" id="3.40.50.2300">
    <property type="match status" value="1"/>
</dbReference>
<dbReference type="PANTHER" id="PTHR45339">
    <property type="entry name" value="HYBRID SIGNAL TRANSDUCTION HISTIDINE KINASE J"/>
    <property type="match status" value="1"/>
</dbReference>
<protein>
    <recommendedName>
        <fullName evidence="2">histidine kinase</fullName>
        <ecNumber evidence="2">2.7.13.3</ecNumber>
    </recommendedName>
</protein>
<evidence type="ECO:0000256" key="2">
    <source>
        <dbReference type="ARBA" id="ARBA00012438"/>
    </source>
</evidence>
<dbReference type="InterPro" id="IPR001789">
    <property type="entry name" value="Sig_transdc_resp-reg_receiver"/>
</dbReference>
<evidence type="ECO:0000313" key="8">
    <source>
        <dbReference type="Proteomes" id="UP001500604"/>
    </source>
</evidence>
<dbReference type="PROSITE" id="PS50110">
    <property type="entry name" value="RESPONSE_REGULATORY"/>
    <property type="match status" value="1"/>
</dbReference>
<dbReference type="CDD" id="cd17546">
    <property type="entry name" value="REC_hyHK_CKI1_RcsC-like"/>
    <property type="match status" value="1"/>
</dbReference>
<gene>
    <name evidence="7" type="ORF">GCM10023116_44920</name>
</gene>
<dbReference type="InterPro" id="IPR036890">
    <property type="entry name" value="HATPase_C_sf"/>
</dbReference>
<organism evidence="7 8">
    <name type="scientific">Kistimonas scapharcae</name>
    <dbReference type="NCBI Taxonomy" id="1036133"/>
    <lineage>
        <taxon>Bacteria</taxon>
        <taxon>Pseudomonadati</taxon>
        <taxon>Pseudomonadota</taxon>
        <taxon>Gammaproteobacteria</taxon>
        <taxon>Oceanospirillales</taxon>
        <taxon>Endozoicomonadaceae</taxon>
        <taxon>Kistimonas</taxon>
    </lineage>
</organism>
<dbReference type="InterPro" id="IPR004358">
    <property type="entry name" value="Sig_transdc_His_kin-like_C"/>
</dbReference>
<dbReference type="EMBL" id="BAABFL010000471">
    <property type="protein sequence ID" value="GAA4652208.1"/>
    <property type="molecule type" value="Genomic_DNA"/>
</dbReference>
<feature type="modified residue" description="4-aspartylphosphate" evidence="5">
    <location>
        <position position="131"/>
    </location>
</feature>
<evidence type="ECO:0000256" key="4">
    <source>
        <dbReference type="ARBA" id="ARBA00023012"/>
    </source>
</evidence>
<keyword evidence="3 5" id="KW-0597">Phosphoprotein</keyword>
<evidence type="ECO:0000256" key="3">
    <source>
        <dbReference type="ARBA" id="ARBA00022553"/>
    </source>
</evidence>
<feature type="domain" description="Response regulatory" evidence="6">
    <location>
        <begin position="77"/>
        <end position="201"/>
    </location>
</feature>
<dbReference type="Pfam" id="PF02518">
    <property type="entry name" value="HATPase_c"/>
    <property type="match status" value="1"/>
</dbReference>
<reference evidence="8" key="1">
    <citation type="journal article" date="2019" name="Int. J. Syst. Evol. Microbiol.">
        <title>The Global Catalogue of Microorganisms (GCM) 10K type strain sequencing project: providing services to taxonomists for standard genome sequencing and annotation.</title>
        <authorList>
            <consortium name="The Broad Institute Genomics Platform"/>
            <consortium name="The Broad Institute Genome Sequencing Center for Infectious Disease"/>
            <person name="Wu L."/>
            <person name="Ma J."/>
        </authorList>
    </citation>
    <scope>NUCLEOTIDE SEQUENCE [LARGE SCALE GENOMIC DNA]</scope>
    <source>
        <strain evidence="8">JCM 17805</strain>
    </source>
</reference>
<keyword evidence="8" id="KW-1185">Reference proteome</keyword>
<dbReference type="PRINTS" id="PR00344">
    <property type="entry name" value="BCTRLSENSOR"/>
</dbReference>
<proteinExistence type="predicted"/>
<dbReference type="SUPFAM" id="SSF55874">
    <property type="entry name" value="ATPase domain of HSP90 chaperone/DNA topoisomerase II/histidine kinase"/>
    <property type="match status" value="1"/>
</dbReference>
<dbReference type="SMART" id="SM00448">
    <property type="entry name" value="REC"/>
    <property type="match status" value="1"/>
</dbReference>
<keyword evidence="4" id="KW-0902">Two-component regulatory system</keyword>
<dbReference type="Gene3D" id="3.30.565.10">
    <property type="entry name" value="Histidine kinase-like ATPase, C-terminal domain"/>
    <property type="match status" value="1"/>
</dbReference>